<organism evidence="1 2">
    <name type="scientific">Thelephora ganbajun</name>
    <name type="common">Ganba fungus</name>
    <dbReference type="NCBI Taxonomy" id="370292"/>
    <lineage>
        <taxon>Eukaryota</taxon>
        <taxon>Fungi</taxon>
        <taxon>Dikarya</taxon>
        <taxon>Basidiomycota</taxon>
        <taxon>Agaricomycotina</taxon>
        <taxon>Agaricomycetes</taxon>
        <taxon>Thelephorales</taxon>
        <taxon>Thelephoraceae</taxon>
        <taxon>Thelephora</taxon>
    </lineage>
</organism>
<protein>
    <submittedName>
        <fullName evidence="1">Uncharacterized protein</fullName>
    </submittedName>
</protein>
<evidence type="ECO:0000313" key="2">
    <source>
        <dbReference type="Proteomes" id="UP000886501"/>
    </source>
</evidence>
<name>A0ACB6ZL51_THEGA</name>
<gene>
    <name evidence="1" type="ORF">BDM02DRAFT_3185738</name>
</gene>
<keyword evidence="2" id="KW-1185">Reference proteome</keyword>
<sequence>MGETTIDPKALEDAMLKALPSLFPHLGTTNSARVEFYDKFQREADDYDRDFMSKYEEDLNTTLIFAGLFSAVTSAFIIAVQNQLQPDYIQMSYTLLTIIASVSLGKTPTGPDAAFPQWTGPDPTIVHVQAILYASLAASLLAALIAMLGKQWLSRYARVEMRGSVIDRSRYRQRKMNGMVTWHFDLVMECLPLILQVALLLLGYALSNWLYFLDKVVASVVIGFTAFGLLFYALISSAATLSYNCPFQTPFSLVFRSLIRFDSEHRKYLERSRKWFIRALSQKKKKQPRPASGPYGLGRFGTFDGGNLADHIELPMAGPSDQPTPLFSEETDWYGYVLDSNCIAWIFEMSIDAEIIMAMMRFIPEVVWHAGIKTTPLKKLYEMVLDCFDRSTGRLVVIPKLRNKAYLSAKALLHLAIQRKCIGDESDTVAFGPISSRHPTMRPKSYEGSDSDLESTLGIIDRIFGDFEPMDWQNFSFTVPHHAWMGHILLYRAWNILRENDPLPDDTREFVLHSLRLEPPPPAPIVADCLFIIGLVLGIELHIDDLLVVDKSCERNPQIDRVYEKLTETFQNPNSTPDEIDRALEAMKLIAPLSESEIAEKSYKLFHVVMQTPVSVAYSQEKKWEASRLTIHGAYKWDEYLPWVGEPKDILIFLDHHFDLATRGDQNQDEPIQNALRALAYVSGPDTIEALKHFDPTKPSFVRGICYVYQGDRPFQLRKAALFFLPLIGDRWFNTPDPIMEPDQMNNLSVDWALTVDDIEHTDGVQKATLSVLFGMINSPHWRPHIATDKWKLLEYFASVPDDSQPLRRCIDNPDLMDVIENVPNSAAMVLWLAILWLKYKELTPQVQGQLETVTKSRRRRDFDMYLSVMDSELKKAEDALTQYDTWSTDLAAIVLRTKIDNLQQARIALVALRSG</sequence>
<comment type="caution">
    <text evidence="1">The sequence shown here is derived from an EMBL/GenBank/DDBJ whole genome shotgun (WGS) entry which is preliminary data.</text>
</comment>
<proteinExistence type="predicted"/>
<dbReference type="EMBL" id="MU117989">
    <property type="protein sequence ID" value="KAF9650048.1"/>
    <property type="molecule type" value="Genomic_DNA"/>
</dbReference>
<reference evidence="1" key="1">
    <citation type="submission" date="2019-10" db="EMBL/GenBank/DDBJ databases">
        <authorList>
            <consortium name="DOE Joint Genome Institute"/>
            <person name="Kuo A."/>
            <person name="Miyauchi S."/>
            <person name="Kiss E."/>
            <person name="Drula E."/>
            <person name="Kohler A."/>
            <person name="Sanchez-Garcia M."/>
            <person name="Andreopoulos B."/>
            <person name="Barry K.W."/>
            <person name="Bonito G."/>
            <person name="Buee M."/>
            <person name="Carver A."/>
            <person name="Chen C."/>
            <person name="Cichocki N."/>
            <person name="Clum A."/>
            <person name="Culley D."/>
            <person name="Crous P.W."/>
            <person name="Fauchery L."/>
            <person name="Girlanda M."/>
            <person name="Hayes R."/>
            <person name="Keri Z."/>
            <person name="Labutti K."/>
            <person name="Lipzen A."/>
            <person name="Lombard V."/>
            <person name="Magnuson J."/>
            <person name="Maillard F."/>
            <person name="Morin E."/>
            <person name="Murat C."/>
            <person name="Nolan M."/>
            <person name="Ohm R."/>
            <person name="Pangilinan J."/>
            <person name="Pereira M."/>
            <person name="Perotto S."/>
            <person name="Peter M."/>
            <person name="Riley R."/>
            <person name="Sitrit Y."/>
            <person name="Stielow B."/>
            <person name="Szollosi G."/>
            <person name="Zifcakova L."/>
            <person name="Stursova M."/>
            <person name="Spatafora J.W."/>
            <person name="Tedersoo L."/>
            <person name="Vaario L.-M."/>
            <person name="Yamada A."/>
            <person name="Yan M."/>
            <person name="Wang P."/>
            <person name="Xu J."/>
            <person name="Bruns T."/>
            <person name="Baldrian P."/>
            <person name="Vilgalys R."/>
            <person name="Henrissat B."/>
            <person name="Grigoriev I.V."/>
            <person name="Hibbett D."/>
            <person name="Nagy L.G."/>
            <person name="Martin F.M."/>
        </authorList>
    </citation>
    <scope>NUCLEOTIDE SEQUENCE</scope>
    <source>
        <strain evidence="1">P2</strain>
    </source>
</reference>
<accession>A0ACB6ZL51</accession>
<evidence type="ECO:0000313" key="1">
    <source>
        <dbReference type="EMBL" id="KAF9650048.1"/>
    </source>
</evidence>
<dbReference type="Proteomes" id="UP000886501">
    <property type="component" value="Unassembled WGS sequence"/>
</dbReference>
<reference evidence="1" key="2">
    <citation type="journal article" date="2020" name="Nat. Commun.">
        <title>Large-scale genome sequencing of mycorrhizal fungi provides insights into the early evolution of symbiotic traits.</title>
        <authorList>
            <person name="Miyauchi S."/>
            <person name="Kiss E."/>
            <person name="Kuo A."/>
            <person name="Drula E."/>
            <person name="Kohler A."/>
            <person name="Sanchez-Garcia M."/>
            <person name="Morin E."/>
            <person name="Andreopoulos B."/>
            <person name="Barry K.W."/>
            <person name="Bonito G."/>
            <person name="Buee M."/>
            <person name="Carver A."/>
            <person name="Chen C."/>
            <person name="Cichocki N."/>
            <person name="Clum A."/>
            <person name="Culley D."/>
            <person name="Crous P.W."/>
            <person name="Fauchery L."/>
            <person name="Girlanda M."/>
            <person name="Hayes R.D."/>
            <person name="Keri Z."/>
            <person name="LaButti K."/>
            <person name="Lipzen A."/>
            <person name="Lombard V."/>
            <person name="Magnuson J."/>
            <person name="Maillard F."/>
            <person name="Murat C."/>
            <person name="Nolan M."/>
            <person name="Ohm R.A."/>
            <person name="Pangilinan J."/>
            <person name="Pereira M.F."/>
            <person name="Perotto S."/>
            <person name="Peter M."/>
            <person name="Pfister S."/>
            <person name="Riley R."/>
            <person name="Sitrit Y."/>
            <person name="Stielow J.B."/>
            <person name="Szollosi G."/>
            <person name="Zifcakova L."/>
            <person name="Stursova M."/>
            <person name="Spatafora J.W."/>
            <person name="Tedersoo L."/>
            <person name="Vaario L.M."/>
            <person name="Yamada A."/>
            <person name="Yan M."/>
            <person name="Wang P."/>
            <person name="Xu J."/>
            <person name="Bruns T."/>
            <person name="Baldrian P."/>
            <person name="Vilgalys R."/>
            <person name="Dunand C."/>
            <person name="Henrissat B."/>
            <person name="Grigoriev I.V."/>
            <person name="Hibbett D."/>
            <person name="Nagy L.G."/>
            <person name="Martin F.M."/>
        </authorList>
    </citation>
    <scope>NUCLEOTIDE SEQUENCE</scope>
    <source>
        <strain evidence="1">P2</strain>
    </source>
</reference>